<proteinExistence type="predicted"/>
<accession>A0A1I3QQA0</accession>
<dbReference type="STRING" id="1576369.SAMN05421753_1191"/>
<dbReference type="PANTHER" id="PTHR30097">
    <property type="entry name" value="CATION EFFLUX SYSTEM PROTEIN CUSB"/>
    <property type="match status" value="1"/>
</dbReference>
<dbReference type="GO" id="GO:0060003">
    <property type="term" value="P:copper ion export"/>
    <property type="evidence" value="ECO:0007669"/>
    <property type="project" value="TreeGrafter"/>
</dbReference>
<dbReference type="RefSeq" id="WP_175517705.1">
    <property type="nucleotide sequence ID" value="NZ_FOQD01000019.1"/>
</dbReference>
<dbReference type="Gene3D" id="2.40.420.20">
    <property type="match status" value="1"/>
</dbReference>
<evidence type="ECO:0000256" key="3">
    <source>
        <dbReference type="SAM" id="Phobius"/>
    </source>
</evidence>
<dbReference type="InterPro" id="IPR058647">
    <property type="entry name" value="BSH_CzcB-like"/>
</dbReference>
<keyword evidence="3" id="KW-0812">Transmembrane</keyword>
<dbReference type="EMBL" id="FOQD01000019">
    <property type="protein sequence ID" value="SFJ35960.1"/>
    <property type="molecule type" value="Genomic_DNA"/>
</dbReference>
<feature type="compositionally biased region" description="Low complexity" evidence="2">
    <location>
        <begin position="52"/>
        <end position="63"/>
    </location>
</feature>
<evidence type="ECO:0000259" key="4">
    <source>
        <dbReference type="Pfam" id="PF25954"/>
    </source>
</evidence>
<evidence type="ECO:0000259" key="5">
    <source>
        <dbReference type="Pfam" id="PF25973"/>
    </source>
</evidence>
<protein>
    <submittedName>
        <fullName evidence="7">RND family efflux transporter, MFP subunit</fullName>
    </submittedName>
</protein>
<keyword evidence="8" id="KW-1185">Reference proteome</keyword>
<keyword evidence="3" id="KW-1133">Transmembrane helix</keyword>
<evidence type="ECO:0000256" key="2">
    <source>
        <dbReference type="SAM" id="MobiDB-lite"/>
    </source>
</evidence>
<dbReference type="Gene3D" id="2.40.50.100">
    <property type="match status" value="1"/>
</dbReference>
<dbReference type="Pfam" id="PF25975">
    <property type="entry name" value="CzcB_C"/>
    <property type="match status" value="1"/>
</dbReference>
<feature type="domain" description="CzcB-like barrel-sandwich hybrid" evidence="5">
    <location>
        <begin position="122"/>
        <end position="290"/>
    </location>
</feature>
<feature type="domain" description="CzcB-like C-terminal circularly permuted SH3-like" evidence="6">
    <location>
        <begin position="400"/>
        <end position="447"/>
    </location>
</feature>
<sequence length="483" mass="52475">MSQRTTHPVNSASSWFSSMGVLAVFAAIGWWGHINHWDFAHAFGLAGNSHAEASSHPPAAAAPRTSVTADGSLSVPTDLPKIEFTSAEGAKNCGLDTAVVQDRPMDDYVTTSAVVGYDESKVAQLATRVAGTVASVEKRLGDYVERGQPLVIIDSAEVGEAKANLLEACVLYNLKSRHVERLSQITNAIAGRELIEAEAASELARTQRFNAVQKLINLGFNFKLDELQSLSADELAARLHLLGLPPSYEKTTESYNLIAVSAPFSGIVTKCDVVRGEAVEPLTPFYVVADVRHMWIHLNVRQDDAPKLKIGTPVIFESEMKTNPVKAVLTWIGTEIDPRTRTIQARAEADNPLMEDAPHGIEAGLLLQAGSFGSAKILTRSQPIVATIPDSALHWQWEIGQEVVFVADPDGRTFIPRVVKKGLVRDGYVQIMDGLKPGERIVTTGSRILSAELSEHLQEHFGENAAAVRTFHHAHDTHQDTAH</sequence>
<dbReference type="GO" id="GO:0030288">
    <property type="term" value="C:outer membrane-bounded periplasmic space"/>
    <property type="evidence" value="ECO:0007669"/>
    <property type="project" value="TreeGrafter"/>
</dbReference>
<evidence type="ECO:0000256" key="1">
    <source>
        <dbReference type="ARBA" id="ARBA00022448"/>
    </source>
</evidence>
<feature type="transmembrane region" description="Helical" evidence="3">
    <location>
        <begin position="12"/>
        <end position="32"/>
    </location>
</feature>
<dbReference type="AlphaFoldDB" id="A0A1I3QQA0"/>
<feature type="region of interest" description="Disordered" evidence="2">
    <location>
        <begin position="52"/>
        <end position="72"/>
    </location>
</feature>
<dbReference type="InterPro" id="IPR051909">
    <property type="entry name" value="MFP_Cation_Efflux"/>
</dbReference>
<dbReference type="Pfam" id="PF25973">
    <property type="entry name" value="BSH_CzcB"/>
    <property type="match status" value="1"/>
</dbReference>
<name>A0A1I3QQA0_9PLAN</name>
<evidence type="ECO:0000259" key="6">
    <source>
        <dbReference type="Pfam" id="PF25975"/>
    </source>
</evidence>
<gene>
    <name evidence="7" type="ORF">SAMN05421753_1191</name>
</gene>
<keyword evidence="1" id="KW-0813">Transport</keyword>
<dbReference type="GO" id="GO:0046914">
    <property type="term" value="F:transition metal ion binding"/>
    <property type="evidence" value="ECO:0007669"/>
    <property type="project" value="TreeGrafter"/>
</dbReference>
<dbReference type="SUPFAM" id="SSF111369">
    <property type="entry name" value="HlyD-like secretion proteins"/>
    <property type="match status" value="1"/>
</dbReference>
<dbReference type="InterPro" id="IPR058792">
    <property type="entry name" value="Beta-barrel_RND_2"/>
</dbReference>
<dbReference type="Pfam" id="PF25954">
    <property type="entry name" value="Beta-barrel_RND_2"/>
    <property type="match status" value="1"/>
</dbReference>
<evidence type="ECO:0000313" key="8">
    <source>
        <dbReference type="Proteomes" id="UP000199518"/>
    </source>
</evidence>
<dbReference type="InterPro" id="IPR058649">
    <property type="entry name" value="CzcB_C"/>
</dbReference>
<evidence type="ECO:0000313" key="7">
    <source>
        <dbReference type="EMBL" id="SFJ35960.1"/>
    </source>
</evidence>
<dbReference type="Gene3D" id="2.40.30.170">
    <property type="match status" value="1"/>
</dbReference>
<feature type="domain" description="CusB-like beta-barrel" evidence="4">
    <location>
        <begin position="294"/>
        <end position="352"/>
    </location>
</feature>
<dbReference type="Proteomes" id="UP000199518">
    <property type="component" value="Unassembled WGS sequence"/>
</dbReference>
<dbReference type="PANTHER" id="PTHR30097:SF15">
    <property type="entry name" value="CATION EFFLUX SYSTEM PROTEIN CUSB"/>
    <property type="match status" value="1"/>
</dbReference>
<organism evidence="7 8">
    <name type="scientific">Planctomicrobium piriforme</name>
    <dbReference type="NCBI Taxonomy" id="1576369"/>
    <lineage>
        <taxon>Bacteria</taxon>
        <taxon>Pseudomonadati</taxon>
        <taxon>Planctomycetota</taxon>
        <taxon>Planctomycetia</taxon>
        <taxon>Planctomycetales</taxon>
        <taxon>Planctomycetaceae</taxon>
        <taxon>Planctomicrobium</taxon>
    </lineage>
</organism>
<keyword evidence="3" id="KW-0472">Membrane</keyword>
<reference evidence="8" key="1">
    <citation type="submission" date="2016-10" db="EMBL/GenBank/DDBJ databases">
        <authorList>
            <person name="Varghese N."/>
            <person name="Submissions S."/>
        </authorList>
    </citation>
    <scope>NUCLEOTIDE SEQUENCE [LARGE SCALE GENOMIC DNA]</scope>
    <source>
        <strain evidence="8">DSM 26348</strain>
    </source>
</reference>
<dbReference type="GO" id="GO:0015679">
    <property type="term" value="P:plasma membrane copper ion transport"/>
    <property type="evidence" value="ECO:0007669"/>
    <property type="project" value="TreeGrafter"/>
</dbReference>